<feature type="compositionally biased region" description="Polar residues" evidence="1">
    <location>
        <begin position="118"/>
        <end position="128"/>
    </location>
</feature>
<dbReference type="EMBL" id="JANBPT010000022">
    <property type="protein sequence ID" value="KAJ1929839.1"/>
    <property type="molecule type" value="Genomic_DNA"/>
</dbReference>
<evidence type="ECO:0000313" key="4">
    <source>
        <dbReference type="EMBL" id="KAJ1929839.1"/>
    </source>
</evidence>
<protein>
    <submittedName>
        <fullName evidence="4">DNA-binding protein snt1</fullName>
    </submittedName>
</protein>
<dbReference type="Gene3D" id="1.10.10.60">
    <property type="entry name" value="Homeodomain-like"/>
    <property type="match status" value="1"/>
</dbReference>
<evidence type="ECO:0000259" key="2">
    <source>
        <dbReference type="PROSITE" id="PS51293"/>
    </source>
</evidence>
<dbReference type="PANTHER" id="PTHR13992">
    <property type="entry name" value="NUCLEAR RECEPTOR CO-REPRESSOR RELATED NCOR"/>
    <property type="match status" value="1"/>
</dbReference>
<dbReference type="GO" id="GO:0003677">
    <property type="term" value="F:DNA binding"/>
    <property type="evidence" value="ECO:0007669"/>
    <property type="project" value="UniProtKB-KW"/>
</dbReference>
<dbReference type="OrthoDB" id="10258692at2759"/>
<feature type="compositionally biased region" description="Low complexity" evidence="1">
    <location>
        <begin position="1408"/>
        <end position="1423"/>
    </location>
</feature>
<reference evidence="4" key="1">
    <citation type="submission" date="2022-07" db="EMBL/GenBank/DDBJ databases">
        <title>Phylogenomic reconstructions and comparative analyses of Kickxellomycotina fungi.</title>
        <authorList>
            <person name="Reynolds N.K."/>
            <person name="Stajich J.E."/>
            <person name="Barry K."/>
            <person name="Grigoriev I.V."/>
            <person name="Crous P."/>
            <person name="Smith M.E."/>
        </authorList>
    </citation>
    <scope>NUCLEOTIDE SEQUENCE</scope>
    <source>
        <strain evidence="4">RSA 861</strain>
    </source>
</reference>
<dbReference type="InterPro" id="IPR051571">
    <property type="entry name" value="N-CoR_corepressor"/>
</dbReference>
<feature type="compositionally biased region" description="Basic residues" evidence="1">
    <location>
        <begin position="1032"/>
        <end position="1042"/>
    </location>
</feature>
<gene>
    <name evidence="4" type="primary">SNT1_1</name>
    <name evidence="4" type="ORF">IWQ60_000800</name>
</gene>
<sequence>MLAEAAVRHILEARHADPHSGALAPWSEAVYEDNHRRAIAAHHAGETVAPIVTTEAPVPKPWHISDYSFYQTNVERHADCAPKLATYLAAQRRALRTKELGLKRQFRSLYENWQRTLEARNSSRTSSVEPAGAPTHLSPRHTTPADGGPSTSTTATPTTTLHLGTTTTVTRQKRRHTSGGGVFSSDAVRSEAELMEIIQSLEHEEMHNPDVRSSRTAAVIPNMILDPAERERFLYHNTNGLVRDPISYYCLKAPLAETSAGPWTHTESDVFIRKYLTYPKRFGKIARFVGSKTVTQCVLFYYRTKKHFHFKFLLTSPGRSEFRQARRLGLSASQAAFVTGRAVQSGKRLREFLAAGPLAELVNLAELDTLLGCPEPDPPALAASIKTITKTLAGTSLGITAASPAAGATPPSGDGHRSAHARRTRSRASLPDEDGRGTEVIGEAGHSSSPPGRAGSADLRSPCPECRTTHPRHAACPTRPRSRGRQRKVSGSVAGPSEAQSTDSPPVLAPVAIRRRTSSVRLPPTEATAVEPKPAAADLSSATAHPTPSGPEESTPGSAVGRLEPISERPTLTNRRRAATIEPERSAPLLSPPPHLVHPTSPQLPTAVTPDMATPGLPAPVPDLGSPDHPLSPSPSALAIPPTTPSDDLSSPTLTSPGTSIARWTDMDRVLAVEGYRQHGRDFEAVARMVRTKTEDQCRNFYHNYRRKYGAEAFQNPPDWFSAARLQAAQARVAHLPPVAAQPAGETIHTRRASSLELVPGSRDDLGSLSSPSLSATRPSLTDSADLIANVDSTTIMAQGQRAVRTDSVPDLSLSPVLDTAQAPEVELAAGVGAVVFRTTEETTAELVGPMDDTVNPTTIVASPAPIPVSPAETSTAEPAAEQEISVPVPITSPMVKEEVTLAPTIAVAQEASVVVPSRKPHYSSYWSVAEKAYFLTYLAQVGKHWDQIAALLKSKTAIQVRNYFQNNQERLNLNQIVEDRERAVSEAPVTGAPAPAITAAAVVSPVMAGLASQPPPIPIAAAAVPTPAVGPKKRTYTKTHPRWSAGDTKGKTSPIGVPAHVPALSDADMADVCSAPIPHQPTSYDPAGSIVSLPSATRVTRIDALLNNPTDEEDAANWKASALMDWFATPAVTEPSSFTVPAAPPAGVSAQPVDLAPLSPLIPSPPPMASPPIRRLTVADLTSTHDHGQQAYSTPGHLHAVATSSPVPFPDPTAYARSAFTPNAGTTPPVGYGASGTPGTPNPYPHAGTHSAFHAAGSTPVYPPTGSFYPPEPSSTPVTSYVTPSYPTHAAVPGAYPPVGHFSPSARESALPPQAPSQLAPANDTPVYNSMTQPSPLPSYPPPSPYGGGYPGPTHHRAESATHYGYPPAETRGTTYSASPHPTVAAPPPVTHSTSPYHETAYHPSRRLSSAASSGSYHASPSPAAEYGFVSHAHLPATRTHPHHPSTPVASEAYAGTYYQPSAAAYAVPPGSGGPPPLGRPSVTAHASGIHPHAHPHQYAQQPPHNHGYPPPSSGPNNYYPSN</sequence>
<dbReference type="GO" id="GO:0006357">
    <property type="term" value="P:regulation of transcription by RNA polymerase II"/>
    <property type="evidence" value="ECO:0007669"/>
    <property type="project" value="TreeGrafter"/>
</dbReference>
<feature type="region of interest" description="Disordered" evidence="1">
    <location>
        <begin position="1300"/>
        <end position="1423"/>
    </location>
</feature>
<feature type="domain" description="SANT" evidence="2">
    <location>
        <begin position="922"/>
        <end position="973"/>
    </location>
</feature>
<feature type="region of interest" description="Disordered" evidence="1">
    <location>
        <begin position="759"/>
        <end position="779"/>
    </location>
</feature>
<evidence type="ECO:0000256" key="1">
    <source>
        <dbReference type="SAM" id="MobiDB-lite"/>
    </source>
</evidence>
<feature type="region of interest" description="Disordered" evidence="1">
    <location>
        <begin position="1030"/>
        <end position="1057"/>
    </location>
</feature>
<feature type="compositionally biased region" description="Low complexity" evidence="1">
    <location>
        <begin position="1310"/>
        <end position="1323"/>
    </location>
</feature>
<feature type="compositionally biased region" description="Low complexity" evidence="1">
    <location>
        <begin position="148"/>
        <end position="170"/>
    </location>
</feature>
<dbReference type="GO" id="GO:0000785">
    <property type="term" value="C:chromatin"/>
    <property type="evidence" value="ECO:0007669"/>
    <property type="project" value="TreeGrafter"/>
</dbReference>
<feature type="compositionally biased region" description="Low complexity" evidence="1">
    <location>
        <begin position="622"/>
        <end position="660"/>
    </location>
</feature>
<proteinExistence type="predicted"/>
<feature type="compositionally biased region" description="Pro residues" evidence="1">
    <location>
        <begin position="1336"/>
        <end position="1346"/>
    </location>
</feature>
<evidence type="ECO:0000313" key="5">
    <source>
        <dbReference type="Proteomes" id="UP001150569"/>
    </source>
</evidence>
<feature type="region of interest" description="Disordered" evidence="1">
    <location>
        <begin position="402"/>
        <end position="660"/>
    </location>
</feature>
<feature type="region of interest" description="Disordered" evidence="1">
    <location>
        <begin position="118"/>
        <end position="185"/>
    </location>
</feature>
<dbReference type="InterPro" id="IPR017884">
    <property type="entry name" value="SANT_dom"/>
</dbReference>
<feature type="compositionally biased region" description="Low complexity" evidence="1">
    <location>
        <begin position="402"/>
        <end position="413"/>
    </location>
</feature>
<dbReference type="PANTHER" id="PTHR13992:SF39">
    <property type="entry name" value="SMRTER, ISOFORM G"/>
    <property type="match status" value="1"/>
</dbReference>
<dbReference type="Pfam" id="PF00249">
    <property type="entry name" value="Myb_DNA-binding"/>
    <property type="match status" value="3"/>
</dbReference>
<dbReference type="InterPro" id="IPR001005">
    <property type="entry name" value="SANT/Myb"/>
</dbReference>
<keyword evidence="4" id="KW-0238">DNA-binding</keyword>
<feature type="region of interest" description="Disordered" evidence="1">
    <location>
        <begin position="1470"/>
        <end position="1524"/>
    </location>
</feature>
<dbReference type="InterPro" id="IPR009057">
    <property type="entry name" value="Homeodomain-like_sf"/>
</dbReference>
<dbReference type="PROSITE" id="PS51293">
    <property type="entry name" value="SANT"/>
    <property type="match status" value="3"/>
</dbReference>
<keyword evidence="5" id="KW-1185">Reference proteome</keyword>
<feature type="domain" description="HTH myb-type" evidence="3">
    <location>
        <begin position="927"/>
        <end position="973"/>
    </location>
</feature>
<name>A0A9W8AFS5_9FUNG</name>
<dbReference type="CDD" id="cd00167">
    <property type="entry name" value="SANT"/>
    <property type="match status" value="3"/>
</dbReference>
<dbReference type="Gene3D" id="1.20.58.1880">
    <property type="match status" value="2"/>
</dbReference>
<feature type="domain" description="SANT" evidence="2">
    <location>
        <begin position="258"/>
        <end position="309"/>
    </location>
</feature>
<dbReference type="Proteomes" id="UP001150569">
    <property type="component" value="Unassembled WGS sequence"/>
</dbReference>
<dbReference type="InterPro" id="IPR017930">
    <property type="entry name" value="Myb_dom"/>
</dbReference>
<feature type="domain" description="SANT" evidence="2">
    <location>
        <begin position="659"/>
        <end position="710"/>
    </location>
</feature>
<dbReference type="SMART" id="SM00717">
    <property type="entry name" value="SANT"/>
    <property type="match status" value="3"/>
</dbReference>
<dbReference type="GO" id="GO:0032991">
    <property type="term" value="C:protein-containing complex"/>
    <property type="evidence" value="ECO:0007669"/>
    <property type="project" value="UniProtKB-ARBA"/>
</dbReference>
<evidence type="ECO:0000259" key="3">
    <source>
        <dbReference type="PROSITE" id="PS51294"/>
    </source>
</evidence>
<organism evidence="4 5">
    <name type="scientific">Tieghemiomyces parasiticus</name>
    <dbReference type="NCBI Taxonomy" id="78921"/>
    <lineage>
        <taxon>Eukaryota</taxon>
        <taxon>Fungi</taxon>
        <taxon>Fungi incertae sedis</taxon>
        <taxon>Zoopagomycota</taxon>
        <taxon>Kickxellomycotina</taxon>
        <taxon>Dimargaritomycetes</taxon>
        <taxon>Dimargaritales</taxon>
        <taxon>Dimargaritaceae</taxon>
        <taxon>Tieghemiomyces</taxon>
    </lineage>
</organism>
<feature type="compositionally biased region" description="Low complexity" evidence="1">
    <location>
        <begin position="1498"/>
        <end position="1509"/>
    </location>
</feature>
<dbReference type="SUPFAM" id="SSF46689">
    <property type="entry name" value="Homeodomain-like"/>
    <property type="match status" value="3"/>
</dbReference>
<dbReference type="GO" id="GO:0005654">
    <property type="term" value="C:nucleoplasm"/>
    <property type="evidence" value="ECO:0007669"/>
    <property type="project" value="UniProtKB-ARBA"/>
</dbReference>
<comment type="caution">
    <text evidence="4">The sequence shown here is derived from an EMBL/GenBank/DDBJ whole genome shotgun (WGS) entry which is preliminary data.</text>
</comment>
<accession>A0A9W8AFS5</accession>
<dbReference type="PROSITE" id="PS51294">
    <property type="entry name" value="HTH_MYB"/>
    <property type="match status" value="1"/>
</dbReference>
<feature type="compositionally biased region" description="Low complexity" evidence="1">
    <location>
        <begin position="767"/>
        <end position="779"/>
    </location>
</feature>